<feature type="compositionally biased region" description="Polar residues" evidence="5">
    <location>
        <begin position="190"/>
        <end position="201"/>
    </location>
</feature>
<feature type="binding site" evidence="4">
    <location>
        <position position="452"/>
    </location>
    <ligand>
        <name>Zn(2+)</name>
        <dbReference type="ChEBI" id="CHEBI:29105"/>
    </ligand>
</feature>
<feature type="compositionally biased region" description="Polar residues" evidence="5">
    <location>
        <begin position="230"/>
        <end position="253"/>
    </location>
</feature>
<feature type="region of interest" description="Disordered" evidence="5">
    <location>
        <begin position="906"/>
        <end position="1001"/>
    </location>
</feature>
<name>S3DPF6_GLAL2</name>
<feature type="compositionally biased region" description="Polar residues" evidence="5">
    <location>
        <begin position="907"/>
        <end position="928"/>
    </location>
</feature>
<feature type="domain" description="Deacetylase sirtuin-type" evidence="6">
    <location>
        <begin position="7"/>
        <end position="596"/>
    </location>
</feature>
<feature type="binding site" evidence="4">
    <location>
        <position position="426"/>
    </location>
    <ligand>
        <name>Zn(2+)</name>
        <dbReference type="ChEBI" id="CHEBI:29105"/>
    </ligand>
</feature>
<feature type="region of interest" description="Disordered" evidence="5">
    <location>
        <begin position="99"/>
        <end position="303"/>
    </location>
</feature>
<evidence type="ECO:0000256" key="5">
    <source>
        <dbReference type="SAM" id="MobiDB-lite"/>
    </source>
</evidence>
<feature type="compositionally biased region" description="Polar residues" evidence="5">
    <location>
        <begin position="110"/>
        <end position="119"/>
    </location>
</feature>
<dbReference type="eggNOG" id="KOG2684">
    <property type="taxonomic scope" value="Eukaryota"/>
</dbReference>
<dbReference type="Gene3D" id="3.40.50.1220">
    <property type="entry name" value="TPP-binding domain"/>
    <property type="match status" value="2"/>
</dbReference>
<accession>S3DPF6</accession>
<dbReference type="InterPro" id="IPR003000">
    <property type="entry name" value="Sirtuin"/>
</dbReference>
<dbReference type="Pfam" id="PF02146">
    <property type="entry name" value="SIR2"/>
    <property type="match status" value="3"/>
</dbReference>
<dbReference type="KEGG" id="glz:GLAREA_09433"/>
<dbReference type="GO" id="GO:0017136">
    <property type="term" value="F:histone deacetylase activity, NAD-dependent"/>
    <property type="evidence" value="ECO:0007669"/>
    <property type="project" value="TreeGrafter"/>
</dbReference>
<evidence type="ECO:0000313" key="8">
    <source>
        <dbReference type="Proteomes" id="UP000016922"/>
    </source>
</evidence>
<keyword evidence="3" id="KW-0520">NAD</keyword>
<protein>
    <submittedName>
        <fullName evidence="7">DHS-like NAD/FAD-binding protein</fullName>
    </submittedName>
</protein>
<keyword evidence="4" id="KW-0862">Zinc</keyword>
<evidence type="ECO:0000256" key="1">
    <source>
        <dbReference type="ARBA" id="ARBA00006924"/>
    </source>
</evidence>
<dbReference type="InterPro" id="IPR050134">
    <property type="entry name" value="NAD-dep_sirtuin_deacylases"/>
</dbReference>
<feature type="compositionally biased region" description="Low complexity" evidence="5">
    <location>
        <begin position="120"/>
        <end position="138"/>
    </location>
</feature>
<dbReference type="GO" id="GO:0005634">
    <property type="term" value="C:nucleus"/>
    <property type="evidence" value="ECO:0007669"/>
    <property type="project" value="TreeGrafter"/>
</dbReference>
<feature type="compositionally biased region" description="Polar residues" evidence="5">
    <location>
        <begin position="144"/>
        <end position="162"/>
    </location>
</feature>
<sequence length="1001" mass="110228">MPTISVKPESGQHLQEIADALGKSKRVVVITGAGISTNCGIPDFRSEDGLYSLIQAQYDKSLENPPWEQANTFDIDDRPKKRKRPSYFYEVVAPDGNVVGVIDDEDTPKSPKQSTPETKSSVLLASSSPLSTRSTTPSVDLSDLDNSTQRTFQSHSSAGSITSESEPSEEQSQNAGDEVKVEASDPNPEASCNNPNITNRECASGSRRSSRRVMHSKNPTKADSAPSEPFSRQISRSSTPNSRGTSREPPTSNCRRKPLPGTRRHTLQAEESSFMSSTSTSDDELPATQSSQSSRTSLPNMKGRDLFDSMIWSDPFTTSIFYMFISSLRQKIQNEVKSTTETHDFIRVLRDGGRLVRNYTQNIDCLEERLGLCTELTRGPGNRTRFHSKYQKEPRPCNIDEQSPHNGGVEVVLLHGSLADLRCGICGKLSSWKEDDREAATLSGQAPDCPSCTEYNAKRTGRGRRGLAVGRLRPDIVLYGEEHPHANLVGPLITHDLSLGPDVLLIMGTSLRVHGLKVMLKEFAKAVHLRGGQVVFVNRTKPSESTWGDVIDYWVEWDCDSWVVDLKQRRQDIWLPQGTVQDIKPKREPVAPMRKKEPVEAAPKGTSDENLTANGKKRRWQCLRDDDANGAIVTLKILDTLRLFLDSGGAIARRGPYFKKPDKPASRCSLPIPKPTKREPAPKRRTKSLARLNTTPLPSGGIRKRPSLPRKQHLVPAGMGRESNEHSKFRFLQNRPRQSGPGPLSAISPFKAPDPRSFLSKTHFFSNSNSNHMPNIMSTAEMNLLSLPPRGVDPPAHTPKDVPRLEATIATASHAHEIPSIQPCSPSEPHATQTPQSSAIPPFSSSSYNEVTVAKTRTYRTRSSSRYSASTLHEVQSATALPNVARRCSAAHNQLVDSIDTLKRTLRSSSNGNDQQTRSNSCGNNLTSIPLPIQNIRANSSLPSPPPSGPASDPLTPESRQGMIKRKSSIENILSSPVDENFHSPVDKNEVWHDARDAIGS</sequence>
<evidence type="ECO:0000313" key="7">
    <source>
        <dbReference type="EMBL" id="EPE28313.1"/>
    </source>
</evidence>
<dbReference type="AlphaFoldDB" id="S3DPF6"/>
<feature type="compositionally biased region" description="Polar residues" evidence="5">
    <location>
        <begin position="822"/>
        <end position="834"/>
    </location>
</feature>
<dbReference type="SUPFAM" id="SSF52467">
    <property type="entry name" value="DHS-like NAD/FAD-binding domain"/>
    <property type="match status" value="1"/>
</dbReference>
<feature type="compositionally biased region" description="Low complexity" evidence="5">
    <location>
        <begin position="835"/>
        <end position="846"/>
    </location>
</feature>
<comment type="similarity">
    <text evidence="1">Belongs to the sirtuin family. Class I subfamily.</text>
</comment>
<dbReference type="STRING" id="1116229.S3DPF6"/>
<reference evidence="7 8" key="1">
    <citation type="journal article" date="2013" name="BMC Genomics">
        <title>Genomics-driven discovery of the pneumocandin biosynthetic gene cluster in the fungus Glarea lozoyensis.</title>
        <authorList>
            <person name="Chen L."/>
            <person name="Yue Q."/>
            <person name="Zhang X."/>
            <person name="Xiang M."/>
            <person name="Wang C."/>
            <person name="Li S."/>
            <person name="Che Y."/>
            <person name="Ortiz-Lopez F.J."/>
            <person name="Bills G.F."/>
            <person name="Liu X."/>
            <person name="An Z."/>
        </authorList>
    </citation>
    <scope>NUCLEOTIDE SEQUENCE [LARGE SCALE GENOMIC DNA]</scope>
    <source>
        <strain evidence="8">ATCC 20868 / MF5171</strain>
    </source>
</reference>
<dbReference type="HOGENOM" id="CLU_299572_0_0_1"/>
<dbReference type="InterPro" id="IPR026590">
    <property type="entry name" value="Ssirtuin_cat_dom"/>
</dbReference>
<feature type="region of interest" description="Disordered" evidence="5">
    <location>
        <begin position="656"/>
        <end position="709"/>
    </location>
</feature>
<evidence type="ECO:0000259" key="6">
    <source>
        <dbReference type="PROSITE" id="PS50305"/>
    </source>
</evidence>
<evidence type="ECO:0000256" key="2">
    <source>
        <dbReference type="ARBA" id="ARBA00022679"/>
    </source>
</evidence>
<feature type="active site" description="Proton acceptor" evidence="4">
    <location>
        <position position="415"/>
    </location>
</feature>
<dbReference type="PANTHER" id="PTHR11085">
    <property type="entry name" value="NAD-DEPENDENT PROTEIN DEACYLASE SIRTUIN-5, MITOCHONDRIAL-RELATED"/>
    <property type="match status" value="1"/>
</dbReference>
<gene>
    <name evidence="7" type="ORF">GLAREA_09433</name>
</gene>
<feature type="binding site" evidence="4">
    <location>
        <position position="423"/>
    </location>
    <ligand>
        <name>Zn(2+)</name>
        <dbReference type="ChEBI" id="CHEBI:29105"/>
    </ligand>
</feature>
<proteinExistence type="inferred from homology"/>
<dbReference type="OrthoDB" id="2919105at2759"/>
<keyword evidence="4" id="KW-0479">Metal-binding</keyword>
<feature type="compositionally biased region" description="Polar residues" evidence="5">
    <location>
        <begin position="287"/>
        <end position="299"/>
    </location>
</feature>
<dbReference type="GeneID" id="19468481"/>
<feature type="binding site" evidence="4">
    <location>
        <position position="449"/>
    </location>
    <ligand>
        <name>Zn(2+)</name>
        <dbReference type="ChEBI" id="CHEBI:29105"/>
    </ligand>
</feature>
<dbReference type="RefSeq" id="XP_008084221.1">
    <property type="nucleotide sequence ID" value="XM_008086030.1"/>
</dbReference>
<feature type="region of interest" description="Disordered" evidence="5">
    <location>
        <begin position="584"/>
        <end position="612"/>
    </location>
</feature>
<dbReference type="PANTHER" id="PTHR11085:SF8">
    <property type="entry name" value="NAD-DEPENDENT HISTONE DEACETYLASE HST3"/>
    <property type="match status" value="1"/>
</dbReference>
<evidence type="ECO:0000256" key="3">
    <source>
        <dbReference type="ARBA" id="ARBA00023027"/>
    </source>
</evidence>
<evidence type="ECO:0000256" key="4">
    <source>
        <dbReference type="PROSITE-ProRule" id="PRU00236"/>
    </source>
</evidence>
<keyword evidence="2" id="KW-0808">Transferase</keyword>
<organism evidence="7 8">
    <name type="scientific">Glarea lozoyensis (strain ATCC 20868 / MF5171)</name>
    <dbReference type="NCBI Taxonomy" id="1116229"/>
    <lineage>
        <taxon>Eukaryota</taxon>
        <taxon>Fungi</taxon>
        <taxon>Dikarya</taxon>
        <taxon>Ascomycota</taxon>
        <taxon>Pezizomycotina</taxon>
        <taxon>Leotiomycetes</taxon>
        <taxon>Helotiales</taxon>
        <taxon>Helotiaceae</taxon>
        <taxon>Glarea</taxon>
    </lineage>
</organism>
<dbReference type="InterPro" id="IPR029035">
    <property type="entry name" value="DHS-like_NAD/FAD-binding_dom"/>
</dbReference>
<dbReference type="PROSITE" id="PS50305">
    <property type="entry name" value="SIRTUIN"/>
    <property type="match status" value="1"/>
</dbReference>
<dbReference type="EMBL" id="KE145368">
    <property type="protein sequence ID" value="EPE28313.1"/>
    <property type="molecule type" value="Genomic_DNA"/>
</dbReference>
<feature type="compositionally biased region" description="Basic and acidic residues" evidence="5">
    <location>
        <begin position="980"/>
        <end position="1001"/>
    </location>
</feature>
<feature type="region of interest" description="Disordered" evidence="5">
    <location>
        <begin position="819"/>
        <end position="846"/>
    </location>
</feature>
<dbReference type="GO" id="GO:0070403">
    <property type="term" value="F:NAD+ binding"/>
    <property type="evidence" value="ECO:0007669"/>
    <property type="project" value="InterPro"/>
</dbReference>
<keyword evidence="8" id="KW-1185">Reference proteome</keyword>
<feature type="compositionally biased region" description="Basic residues" evidence="5">
    <location>
        <begin position="254"/>
        <end position="266"/>
    </location>
</feature>
<dbReference type="GO" id="GO:0046872">
    <property type="term" value="F:metal ion binding"/>
    <property type="evidence" value="ECO:0007669"/>
    <property type="project" value="UniProtKB-KW"/>
</dbReference>
<dbReference type="OMA" id="FDSMIWS"/>
<feature type="compositionally biased region" description="Basic and acidic residues" evidence="5">
    <location>
        <begin position="584"/>
        <end position="599"/>
    </location>
</feature>
<dbReference type="Proteomes" id="UP000016922">
    <property type="component" value="Unassembled WGS sequence"/>
</dbReference>